<dbReference type="AlphaFoldDB" id="A0A3D9XU99"/>
<accession>A0A3D9XU99</accession>
<proteinExistence type="predicted"/>
<name>A0A3D9XU99_PARVE</name>
<evidence type="ECO:0000313" key="1">
    <source>
        <dbReference type="EMBL" id="REF73198.1"/>
    </source>
</evidence>
<comment type="caution">
    <text evidence="1">The sequence shown here is derived from an EMBL/GenBank/DDBJ whole genome shotgun (WGS) entry which is preliminary data.</text>
</comment>
<dbReference type="EMBL" id="QTUJ01000001">
    <property type="protein sequence ID" value="REF73198.1"/>
    <property type="molecule type" value="Genomic_DNA"/>
</dbReference>
<sequence>MIFDGMFDAELQKLYAKLWGLTRGLSQALHMMGDPAKRVAD</sequence>
<dbReference type="Proteomes" id="UP000256941">
    <property type="component" value="Unassembled WGS sequence"/>
</dbReference>
<gene>
    <name evidence="1" type="ORF">BDD41_1729</name>
</gene>
<organism evidence="1 2">
    <name type="scientific">Paracoccus versutus</name>
    <name type="common">Thiobacillus versutus</name>
    <dbReference type="NCBI Taxonomy" id="34007"/>
    <lineage>
        <taxon>Bacteria</taxon>
        <taxon>Pseudomonadati</taxon>
        <taxon>Pseudomonadota</taxon>
        <taxon>Alphaproteobacteria</taxon>
        <taxon>Rhodobacterales</taxon>
        <taxon>Paracoccaceae</taxon>
        <taxon>Paracoccus</taxon>
    </lineage>
</organism>
<protein>
    <submittedName>
        <fullName evidence="1">Uncharacterized protein</fullName>
    </submittedName>
</protein>
<evidence type="ECO:0000313" key="2">
    <source>
        <dbReference type="Proteomes" id="UP000256941"/>
    </source>
</evidence>
<reference evidence="1 2" key="1">
    <citation type="submission" date="2018-08" db="EMBL/GenBank/DDBJ databases">
        <title>Genomic Encyclopedia of Archaeal and Bacterial Type Strains, Phase II (KMG-II): from individual species to whole genera.</title>
        <authorList>
            <person name="Goeker M."/>
        </authorList>
    </citation>
    <scope>NUCLEOTIDE SEQUENCE [LARGE SCALE GENOMIC DNA]</scope>
    <source>
        <strain evidence="1 2">DSM 17099</strain>
    </source>
</reference>